<keyword evidence="2 6" id="KW-0812">Transmembrane</keyword>
<sequence length="102" mass="11829">MLSKIKLLFWLIILLLVAYFVAMNSQIQVVVNLIPGYQTMPLPLSLVIIFSIIIGAVLVLILAITDWINFKLEWMKIKKEMEKLRLENENLKSQLDKIKSQT</sequence>
<evidence type="ECO:0000313" key="8">
    <source>
        <dbReference type="EMBL" id="SMP18826.1"/>
    </source>
</evidence>
<feature type="transmembrane region" description="Helical" evidence="6">
    <location>
        <begin position="46"/>
        <end position="68"/>
    </location>
</feature>
<organism evidence="8 9">
    <name type="scientific">Venenivibrio stagnispumantis</name>
    <dbReference type="NCBI Taxonomy" id="407998"/>
    <lineage>
        <taxon>Bacteria</taxon>
        <taxon>Pseudomonadati</taxon>
        <taxon>Aquificota</taxon>
        <taxon>Aquificia</taxon>
        <taxon>Aquificales</taxon>
        <taxon>Hydrogenothermaceae</taxon>
        <taxon>Venenivibrio</taxon>
    </lineage>
</organism>
<feature type="domain" description="Lipopolysaccharide assembly protein A" evidence="7">
    <location>
        <begin position="28"/>
        <end position="87"/>
    </location>
</feature>
<evidence type="ECO:0000256" key="4">
    <source>
        <dbReference type="ARBA" id="ARBA00023136"/>
    </source>
</evidence>
<evidence type="ECO:0000256" key="1">
    <source>
        <dbReference type="ARBA" id="ARBA00022475"/>
    </source>
</evidence>
<gene>
    <name evidence="8" type="ORF">SAMN06264868_11814</name>
</gene>
<keyword evidence="4 6" id="KW-0472">Membrane</keyword>
<comment type="caution">
    <text evidence="8">The sequence shown here is derived from an EMBL/GenBank/DDBJ whole genome shotgun (WGS) entry which is preliminary data.</text>
</comment>
<proteinExistence type="predicted"/>
<dbReference type="RefSeq" id="WP_265134928.1">
    <property type="nucleotide sequence ID" value="NZ_FXTX01000018.1"/>
</dbReference>
<evidence type="ECO:0000256" key="2">
    <source>
        <dbReference type="ARBA" id="ARBA00022692"/>
    </source>
</evidence>
<keyword evidence="3 6" id="KW-1133">Transmembrane helix</keyword>
<evidence type="ECO:0000256" key="6">
    <source>
        <dbReference type="SAM" id="Phobius"/>
    </source>
</evidence>
<keyword evidence="9" id="KW-1185">Reference proteome</keyword>
<feature type="coiled-coil region" evidence="5">
    <location>
        <begin position="74"/>
        <end position="101"/>
    </location>
</feature>
<accession>A0AA45WNL4</accession>
<evidence type="ECO:0000313" key="9">
    <source>
        <dbReference type="Proteomes" id="UP001157947"/>
    </source>
</evidence>
<evidence type="ECO:0000256" key="3">
    <source>
        <dbReference type="ARBA" id="ARBA00022989"/>
    </source>
</evidence>
<evidence type="ECO:0000259" key="7">
    <source>
        <dbReference type="Pfam" id="PF06305"/>
    </source>
</evidence>
<dbReference type="Proteomes" id="UP001157947">
    <property type="component" value="Unassembled WGS sequence"/>
</dbReference>
<name>A0AA45WNL4_9AQUI</name>
<reference evidence="8" key="1">
    <citation type="submission" date="2017-05" db="EMBL/GenBank/DDBJ databases">
        <authorList>
            <person name="Varghese N."/>
            <person name="Submissions S."/>
        </authorList>
    </citation>
    <scope>NUCLEOTIDE SEQUENCE</scope>
    <source>
        <strain evidence="8">DSM 18763</strain>
    </source>
</reference>
<dbReference type="AlphaFoldDB" id="A0AA45WNL4"/>
<evidence type="ECO:0000256" key="5">
    <source>
        <dbReference type="SAM" id="Coils"/>
    </source>
</evidence>
<keyword evidence="5" id="KW-0175">Coiled coil</keyword>
<dbReference type="InterPro" id="IPR010445">
    <property type="entry name" value="LapA_dom"/>
</dbReference>
<protein>
    <recommendedName>
        <fullName evidence="7">Lipopolysaccharide assembly protein A domain-containing protein</fullName>
    </recommendedName>
</protein>
<dbReference type="GO" id="GO:0005886">
    <property type="term" value="C:plasma membrane"/>
    <property type="evidence" value="ECO:0007669"/>
    <property type="project" value="InterPro"/>
</dbReference>
<dbReference type="EMBL" id="FXTX01000018">
    <property type="protein sequence ID" value="SMP18826.1"/>
    <property type="molecule type" value="Genomic_DNA"/>
</dbReference>
<keyword evidence="1" id="KW-1003">Cell membrane</keyword>
<dbReference type="Pfam" id="PF06305">
    <property type="entry name" value="LapA_dom"/>
    <property type="match status" value="1"/>
</dbReference>